<name>D2V1W6_NAEGR</name>
<feature type="compositionally biased region" description="Low complexity" evidence="1">
    <location>
        <begin position="72"/>
        <end position="89"/>
    </location>
</feature>
<reference evidence="2 3" key="1">
    <citation type="journal article" date="2010" name="Cell">
        <title>The genome of Naegleria gruberi illuminates early eukaryotic versatility.</title>
        <authorList>
            <person name="Fritz-Laylin L.K."/>
            <person name="Prochnik S.E."/>
            <person name="Ginger M.L."/>
            <person name="Dacks J.B."/>
            <person name="Carpenter M.L."/>
            <person name="Field M.C."/>
            <person name="Kuo A."/>
            <person name="Paredez A."/>
            <person name="Chapman J."/>
            <person name="Pham J."/>
            <person name="Shu S."/>
            <person name="Neupane R."/>
            <person name="Cipriano M."/>
            <person name="Mancuso J."/>
            <person name="Tu H."/>
            <person name="Salamov A."/>
            <person name="Lindquist E."/>
            <person name="Shapiro H."/>
            <person name="Lucas S."/>
            <person name="Grigoriev I.V."/>
            <person name="Cande W.Z."/>
            <person name="Fulton C."/>
            <person name="Rokhsar D.S."/>
            <person name="Dawson S.C."/>
        </authorList>
    </citation>
    <scope>NUCLEOTIDE SEQUENCE [LARGE SCALE GENOMIC DNA]</scope>
    <source>
        <strain evidence="2 3">NEG-M</strain>
    </source>
</reference>
<dbReference type="EMBL" id="GG738848">
    <property type="protein sequence ID" value="EFC49234.1"/>
    <property type="molecule type" value="Genomic_DNA"/>
</dbReference>
<evidence type="ECO:0000313" key="3">
    <source>
        <dbReference type="Proteomes" id="UP000006671"/>
    </source>
</evidence>
<feature type="region of interest" description="Disordered" evidence="1">
    <location>
        <begin position="72"/>
        <end position="108"/>
    </location>
</feature>
<organism evidence="3">
    <name type="scientific">Naegleria gruberi</name>
    <name type="common">Amoeba</name>
    <dbReference type="NCBI Taxonomy" id="5762"/>
    <lineage>
        <taxon>Eukaryota</taxon>
        <taxon>Discoba</taxon>
        <taxon>Heterolobosea</taxon>
        <taxon>Tetramitia</taxon>
        <taxon>Eutetramitia</taxon>
        <taxon>Vahlkampfiidae</taxon>
        <taxon>Naegleria</taxon>
    </lineage>
</organism>
<dbReference type="VEuPathDB" id="AmoebaDB:NAEGRDRAFT_62720"/>
<dbReference type="RefSeq" id="XP_002681978.1">
    <property type="nucleotide sequence ID" value="XM_002681932.1"/>
</dbReference>
<dbReference type="AlphaFoldDB" id="D2V1W6"/>
<sequence length="108" mass="12820">MKIENQDFKYIPFKELLKLHSNHVYIYKNDENEWNMKILNYNTSKRFNLTSIQYYKQFKLLQNSNNNLIVNNSTNTTNTTNETTSEEATPVIESDTTTINQEENTNDE</sequence>
<protein>
    <submittedName>
        <fullName evidence="2">Predicted protein</fullName>
    </submittedName>
</protein>
<proteinExistence type="predicted"/>
<dbReference type="InParanoid" id="D2V1W6"/>
<gene>
    <name evidence="2" type="ORF">NAEGRDRAFT_62720</name>
</gene>
<keyword evidence="3" id="KW-1185">Reference proteome</keyword>
<dbReference type="KEGG" id="ngr:NAEGRDRAFT_62720"/>
<evidence type="ECO:0000313" key="2">
    <source>
        <dbReference type="EMBL" id="EFC49234.1"/>
    </source>
</evidence>
<feature type="compositionally biased region" description="Polar residues" evidence="1">
    <location>
        <begin position="94"/>
        <end position="108"/>
    </location>
</feature>
<evidence type="ECO:0000256" key="1">
    <source>
        <dbReference type="SAM" id="MobiDB-lite"/>
    </source>
</evidence>
<accession>D2V1W6</accession>
<dbReference type="Proteomes" id="UP000006671">
    <property type="component" value="Unassembled WGS sequence"/>
</dbReference>
<dbReference type="GeneID" id="8862553"/>